<dbReference type="EMBL" id="JACAGB010000003">
    <property type="protein sequence ID" value="KAF6374182.1"/>
    <property type="molecule type" value="Genomic_DNA"/>
</dbReference>
<organism evidence="2 3">
    <name type="scientific">Pipistrellus kuhlii</name>
    <name type="common">Kuhl's pipistrelle</name>
    <dbReference type="NCBI Taxonomy" id="59472"/>
    <lineage>
        <taxon>Eukaryota</taxon>
        <taxon>Metazoa</taxon>
        <taxon>Chordata</taxon>
        <taxon>Craniata</taxon>
        <taxon>Vertebrata</taxon>
        <taxon>Euteleostomi</taxon>
        <taxon>Mammalia</taxon>
        <taxon>Eutheria</taxon>
        <taxon>Laurasiatheria</taxon>
        <taxon>Chiroptera</taxon>
        <taxon>Yangochiroptera</taxon>
        <taxon>Vespertilionidae</taxon>
        <taxon>Pipistrellus</taxon>
    </lineage>
</organism>
<dbReference type="AlphaFoldDB" id="A0A7J7ZIU5"/>
<gene>
    <name evidence="2" type="ORF">mPipKuh1_009421</name>
</gene>
<reference evidence="2 3" key="1">
    <citation type="journal article" date="2020" name="Nature">
        <title>Six reference-quality genomes reveal evolution of bat adaptations.</title>
        <authorList>
            <person name="Jebb D."/>
            <person name="Huang Z."/>
            <person name="Pippel M."/>
            <person name="Hughes G.M."/>
            <person name="Lavrichenko K."/>
            <person name="Devanna P."/>
            <person name="Winkler S."/>
            <person name="Jermiin L.S."/>
            <person name="Skirmuntt E.C."/>
            <person name="Katzourakis A."/>
            <person name="Burkitt-Gray L."/>
            <person name="Ray D.A."/>
            <person name="Sullivan K.A.M."/>
            <person name="Roscito J.G."/>
            <person name="Kirilenko B.M."/>
            <person name="Davalos L.M."/>
            <person name="Corthals A.P."/>
            <person name="Power M.L."/>
            <person name="Jones G."/>
            <person name="Ransome R.D."/>
            <person name="Dechmann D.K.N."/>
            <person name="Locatelli A.G."/>
            <person name="Puechmaille S.J."/>
            <person name="Fedrigo O."/>
            <person name="Jarvis E.D."/>
            <person name="Hiller M."/>
            <person name="Vernes S.C."/>
            <person name="Myers E.W."/>
            <person name="Teeling E.C."/>
        </authorList>
    </citation>
    <scope>NUCLEOTIDE SEQUENCE [LARGE SCALE GENOMIC DNA]</scope>
    <source>
        <strain evidence="2">MPipKuh1</strain>
        <tissue evidence="2">Flight muscle</tissue>
    </source>
</reference>
<evidence type="ECO:0000313" key="3">
    <source>
        <dbReference type="Proteomes" id="UP000558488"/>
    </source>
</evidence>
<dbReference type="Proteomes" id="UP000558488">
    <property type="component" value="Unassembled WGS sequence"/>
</dbReference>
<sequence length="153" mass="16118">MWDTVGAGWTLERWAKGCLESKRKNHLFSEFFPPYLRRMPILLRPESSSAPPSFPKACKFCPEIPRSPTITAATPGWHRTDGSGGAGGSAAGGKLGSGAARGFPGAGEALGGTGAHLHFGDLCRLHLSASLGRCALPRVPGARRLGNRERGSP</sequence>
<protein>
    <submittedName>
        <fullName evidence="2">Uncharacterized protein</fullName>
    </submittedName>
</protein>
<keyword evidence="3" id="KW-1185">Reference proteome</keyword>
<feature type="compositionally biased region" description="Gly residues" evidence="1">
    <location>
        <begin position="82"/>
        <end position="95"/>
    </location>
</feature>
<evidence type="ECO:0000313" key="2">
    <source>
        <dbReference type="EMBL" id="KAF6374182.1"/>
    </source>
</evidence>
<feature type="region of interest" description="Disordered" evidence="1">
    <location>
        <begin position="69"/>
        <end position="95"/>
    </location>
</feature>
<accession>A0A7J7ZIU5</accession>
<name>A0A7J7ZIU5_PIPKU</name>
<proteinExistence type="predicted"/>
<comment type="caution">
    <text evidence="2">The sequence shown here is derived from an EMBL/GenBank/DDBJ whole genome shotgun (WGS) entry which is preliminary data.</text>
</comment>
<evidence type="ECO:0000256" key="1">
    <source>
        <dbReference type="SAM" id="MobiDB-lite"/>
    </source>
</evidence>